<comment type="function">
    <text evidence="10">Phosphorylase is an important allosteric enzyme in carbohydrate metabolism. Enzymes from different sources differ in their regulatory mechanisms and in their natural substrates. However, all known phosphorylases share catalytic and structural properties.</text>
</comment>
<dbReference type="AlphaFoldDB" id="A0A1U9NL12"/>
<organism evidence="13 14">
    <name type="scientific">Anaerohalosphaera lusitana</name>
    <dbReference type="NCBI Taxonomy" id="1936003"/>
    <lineage>
        <taxon>Bacteria</taxon>
        <taxon>Pseudomonadati</taxon>
        <taxon>Planctomycetota</taxon>
        <taxon>Phycisphaerae</taxon>
        <taxon>Sedimentisphaerales</taxon>
        <taxon>Anaerohalosphaeraceae</taxon>
        <taxon>Anaerohalosphaera</taxon>
    </lineage>
</organism>
<keyword evidence="8 11" id="KW-0663">Pyridoxal phosphate</keyword>
<protein>
    <recommendedName>
        <fullName evidence="4">glycogen phosphorylase</fullName>
        <ecNumber evidence="4">2.4.1.1</ecNumber>
    </recommendedName>
</protein>
<evidence type="ECO:0000313" key="14">
    <source>
        <dbReference type="Proteomes" id="UP000189674"/>
    </source>
</evidence>
<keyword evidence="14" id="KW-1185">Reference proteome</keyword>
<dbReference type="SUPFAM" id="SSF53756">
    <property type="entry name" value="UDP-Glycosyltransferase/glycogen phosphorylase"/>
    <property type="match status" value="1"/>
</dbReference>
<dbReference type="PIRSF" id="PIRSF000460">
    <property type="entry name" value="Pprylas_GlgP"/>
    <property type="match status" value="1"/>
</dbReference>
<evidence type="ECO:0000259" key="12">
    <source>
        <dbReference type="Pfam" id="PF11897"/>
    </source>
</evidence>
<accession>A0A1U9NL12</accession>
<dbReference type="InterPro" id="IPR000811">
    <property type="entry name" value="Glyco_trans_35"/>
</dbReference>
<keyword evidence="5" id="KW-0021">Allosteric enzyme</keyword>
<evidence type="ECO:0000256" key="1">
    <source>
        <dbReference type="ARBA" id="ARBA00001275"/>
    </source>
</evidence>
<name>A0A1U9NL12_9BACT</name>
<evidence type="ECO:0000256" key="11">
    <source>
        <dbReference type="PIRSR" id="PIRSR000460-1"/>
    </source>
</evidence>
<sequence length="867" mass="98829">MQKVRTFTVTPSLPEPLKGLKDIAMNLFWTWNPEFAELFRRIDYNLWKQSGHNPVKMLGTVSQARLEDLANNEGFVYQLQQAEEKMQTSLEAPTWFDNLYSKGSKPLIAYFSAEFGIHESMPIYSGGLGILAGDHLKSASDLGIPLVGVGLMYQKGYFRQYLNTDGWQQEMYSENDFHNMPIELIRKKDDKPLTVTIPFPSRNVLAQIWKAKVGRVSLYLLDTNLPQNEQQDRHITQTLYGGDRETRISQELVLGIGGLKALFAMGIEPTVCHMNEGHAAFMALERVRILRSEKDMSFDEASEAAKSSNMFTVHTPVAAGNDEFPPDMVDKYLSGYYSKLGIDRETFLALGRIDPADKNEPFKMPVLAIKMSSSRNGVSQLHGEVSRKIWWNLWPELPVDEVPIDSVTNGIHAKTWISGELTQLYERYLGSKWSDEAVDKSIWHNVDQIPDEELWRIHQRGKERLVAFARQRLKRQLQRRGAYHTELGWAEEVLDPEALTIGFARRFATYKRGSLLLRDKDRLIKLLSSTDKPVQFIFAGKAHPKDHEGKELIRQIVHFTKQHDVRRRFVFLEDYDMDTARYLVQGVDVWLNNPRRPMEASGTSGMKAALNGVLNMSTLDGWWCEGYTPEGGWIIGSGEEYDDLEYQDQVESQAILNLLENEIVPLFYARSSDRLPRRWIRRMKNTVRWCAPRFNTSRMVAEYTRKHYNPAAARWDYLTASGMSRIKSLAAWKKQVRQAWPELAIQDVDVKVEEDTSLGDLTAKQPQLRVGSQVKVAAKVKLGKLKPDDVAVEIYHGKVDSEGNIQDGAVARMAYQGNGEAQEYADFAGTIPCRASGQHGFALRVLPKHPDLAEQYEPGMILWESAS</sequence>
<dbReference type="PANTHER" id="PTHR42655">
    <property type="entry name" value="GLYCOGEN PHOSPHORYLASE"/>
    <property type="match status" value="1"/>
</dbReference>
<evidence type="ECO:0000313" key="13">
    <source>
        <dbReference type="EMBL" id="AQT68632.1"/>
    </source>
</evidence>
<dbReference type="Pfam" id="PF00343">
    <property type="entry name" value="Phosphorylase"/>
    <property type="match status" value="2"/>
</dbReference>
<evidence type="ECO:0000256" key="5">
    <source>
        <dbReference type="ARBA" id="ARBA00022533"/>
    </source>
</evidence>
<evidence type="ECO:0000256" key="4">
    <source>
        <dbReference type="ARBA" id="ARBA00012591"/>
    </source>
</evidence>
<feature type="domain" description="DUF3417" evidence="12">
    <location>
        <begin position="13"/>
        <end position="121"/>
    </location>
</feature>
<dbReference type="GO" id="GO:0030170">
    <property type="term" value="F:pyridoxal phosphate binding"/>
    <property type="evidence" value="ECO:0007669"/>
    <property type="project" value="InterPro"/>
</dbReference>
<evidence type="ECO:0000256" key="8">
    <source>
        <dbReference type="ARBA" id="ARBA00022898"/>
    </source>
</evidence>
<comment type="catalytic activity">
    <reaction evidence="1">
        <text>[(1-&gt;4)-alpha-D-glucosyl](n) + phosphate = [(1-&gt;4)-alpha-D-glucosyl](n-1) + alpha-D-glucose 1-phosphate</text>
        <dbReference type="Rhea" id="RHEA:41732"/>
        <dbReference type="Rhea" id="RHEA-COMP:9584"/>
        <dbReference type="Rhea" id="RHEA-COMP:9586"/>
        <dbReference type="ChEBI" id="CHEBI:15444"/>
        <dbReference type="ChEBI" id="CHEBI:43474"/>
        <dbReference type="ChEBI" id="CHEBI:58601"/>
        <dbReference type="EC" id="2.4.1.1"/>
    </reaction>
</comment>
<dbReference type="EC" id="2.4.1.1" evidence="4"/>
<evidence type="ECO:0000256" key="7">
    <source>
        <dbReference type="ARBA" id="ARBA00022679"/>
    </source>
</evidence>
<dbReference type="KEGG" id="alus:STSP2_01800"/>
<dbReference type="Pfam" id="PF11897">
    <property type="entry name" value="DUF3417"/>
    <property type="match status" value="1"/>
</dbReference>
<evidence type="ECO:0000256" key="10">
    <source>
        <dbReference type="ARBA" id="ARBA00025174"/>
    </source>
</evidence>
<dbReference type="PANTHER" id="PTHR42655:SF1">
    <property type="entry name" value="GLYCOGEN PHOSPHORYLASE"/>
    <property type="match status" value="1"/>
</dbReference>
<keyword evidence="7 13" id="KW-0808">Transferase</keyword>
<evidence type="ECO:0000256" key="3">
    <source>
        <dbReference type="ARBA" id="ARBA00006047"/>
    </source>
</evidence>
<keyword evidence="6 13" id="KW-0328">Glycosyltransferase</keyword>
<keyword evidence="9" id="KW-0119">Carbohydrate metabolism</keyword>
<dbReference type="OrthoDB" id="9760804at2"/>
<dbReference type="EMBL" id="CP019791">
    <property type="protein sequence ID" value="AQT68632.1"/>
    <property type="molecule type" value="Genomic_DNA"/>
</dbReference>
<dbReference type="InterPro" id="IPR035090">
    <property type="entry name" value="Pyridoxal_P_attach_site"/>
</dbReference>
<dbReference type="GO" id="GO:0005975">
    <property type="term" value="P:carbohydrate metabolic process"/>
    <property type="evidence" value="ECO:0007669"/>
    <property type="project" value="InterPro"/>
</dbReference>
<evidence type="ECO:0000256" key="9">
    <source>
        <dbReference type="ARBA" id="ARBA00023277"/>
    </source>
</evidence>
<dbReference type="Gene3D" id="3.40.50.2000">
    <property type="entry name" value="Glycogen Phosphorylase B"/>
    <property type="match status" value="3"/>
</dbReference>
<dbReference type="InterPro" id="IPR011834">
    <property type="entry name" value="Agluc_phsphrylas"/>
</dbReference>
<dbReference type="RefSeq" id="WP_146661812.1">
    <property type="nucleotide sequence ID" value="NZ_CP019791.1"/>
</dbReference>
<dbReference type="STRING" id="1936003.STSP2_01800"/>
<evidence type="ECO:0000256" key="6">
    <source>
        <dbReference type="ARBA" id="ARBA00022676"/>
    </source>
</evidence>
<dbReference type="Proteomes" id="UP000189674">
    <property type="component" value="Chromosome"/>
</dbReference>
<dbReference type="GO" id="GO:0008184">
    <property type="term" value="F:glycogen phosphorylase activity"/>
    <property type="evidence" value="ECO:0007669"/>
    <property type="project" value="InterPro"/>
</dbReference>
<comment type="similarity">
    <text evidence="3">Belongs to the glycogen phosphorylase family.</text>
</comment>
<dbReference type="PROSITE" id="PS00102">
    <property type="entry name" value="PHOSPHORYLASE"/>
    <property type="match status" value="1"/>
</dbReference>
<evidence type="ECO:0000256" key="2">
    <source>
        <dbReference type="ARBA" id="ARBA00001933"/>
    </source>
</evidence>
<gene>
    <name evidence="13" type="primary">malP</name>
    <name evidence="13" type="ORF">STSP2_01800</name>
</gene>
<proteinExistence type="inferred from homology"/>
<comment type="cofactor">
    <cofactor evidence="2">
        <name>pyridoxal 5'-phosphate</name>
        <dbReference type="ChEBI" id="CHEBI:597326"/>
    </cofactor>
</comment>
<feature type="modified residue" description="N6-(pyridoxal phosphate)lysine" evidence="11">
    <location>
        <position position="607"/>
    </location>
</feature>
<dbReference type="NCBIfam" id="TIGR02094">
    <property type="entry name" value="more_P_ylases"/>
    <property type="match status" value="1"/>
</dbReference>
<dbReference type="InterPro" id="IPR052182">
    <property type="entry name" value="Glycogen/Maltodextrin_Phosph"/>
</dbReference>
<reference evidence="14" key="1">
    <citation type="submission" date="2017-02" db="EMBL/GenBank/DDBJ databases">
        <title>Comparative genomics and description of representatives of a novel lineage of planctomycetes thriving in anoxic sediments.</title>
        <authorList>
            <person name="Spring S."/>
            <person name="Bunk B."/>
            <person name="Sproer C."/>
        </authorList>
    </citation>
    <scope>NUCLEOTIDE SEQUENCE [LARGE SCALE GENOMIC DNA]</scope>
    <source>
        <strain evidence="14">ST-NAGAB-D1</strain>
    </source>
</reference>
<dbReference type="InterPro" id="IPR024517">
    <property type="entry name" value="Glycogen_phosphorylase_DUF3417"/>
</dbReference>